<dbReference type="InterPro" id="IPR044095">
    <property type="entry name" value="ADCK2_dom"/>
</dbReference>
<dbReference type="AlphaFoldDB" id="A0A0D2NDA8"/>
<dbReference type="RefSeq" id="XP_013902325.1">
    <property type="nucleotide sequence ID" value="XM_014046871.1"/>
</dbReference>
<feature type="region of interest" description="Disordered" evidence="2">
    <location>
        <begin position="365"/>
        <end position="389"/>
    </location>
</feature>
<dbReference type="InterPro" id="IPR011009">
    <property type="entry name" value="Kinase-like_dom_sf"/>
</dbReference>
<dbReference type="OrthoDB" id="1290869at2759"/>
<reference evidence="5 6" key="1">
    <citation type="journal article" date="2013" name="BMC Genomics">
        <title>Reconstruction of the lipid metabolism for the microalga Monoraphidium neglectum from its genome sequence reveals characteristics suitable for biofuel production.</title>
        <authorList>
            <person name="Bogen C."/>
            <person name="Al-Dilaimi A."/>
            <person name="Albersmeier A."/>
            <person name="Wichmann J."/>
            <person name="Grundmann M."/>
            <person name="Rupp O."/>
            <person name="Lauersen K.J."/>
            <person name="Blifernez-Klassen O."/>
            <person name="Kalinowski J."/>
            <person name="Goesmann A."/>
            <person name="Mussgnug J.H."/>
            <person name="Kruse O."/>
        </authorList>
    </citation>
    <scope>NUCLEOTIDE SEQUENCE [LARGE SCALE GENOMIC DNA]</scope>
    <source>
        <strain evidence="5 6">SAG 48.87</strain>
    </source>
</reference>
<evidence type="ECO:0000256" key="1">
    <source>
        <dbReference type="ARBA" id="ARBA00009670"/>
    </source>
</evidence>
<dbReference type="EMBL" id="KK100876">
    <property type="protein sequence ID" value="KIZ03306.1"/>
    <property type="molecule type" value="Genomic_DNA"/>
</dbReference>
<dbReference type="KEGG" id="mng:MNEG_4656"/>
<keyword evidence="6" id="KW-1185">Reference proteome</keyword>
<feature type="compositionally biased region" description="Low complexity" evidence="2">
    <location>
        <begin position="372"/>
        <end position="381"/>
    </location>
</feature>
<keyword evidence="3" id="KW-0472">Membrane</keyword>
<organism evidence="5 6">
    <name type="scientific">Monoraphidium neglectum</name>
    <dbReference type="NCBI Taxonomy" id="145388"/>
    <lineage>
        <taxon>Eukaryota</taxon>
        <taxon>Viridiplantae</taxon>
        <taxon>Chlorophyta</taxon>
        <taxon>core chlorophytes</taxon>
        <taxon>Chlorophyceae</taxon>
        <taxon>CS clade</taxon>
        <taxon>Sphaeropleales</taxon>
        <taxon>Selenastraceae</taxon>
        <taxon>Monoraphidium</taxon>
    </lineage>
</organism>
<gene>
    <name evidence="5" type="ORF">MNEG_4656</name>
</gene>
<comment type="similarity">
    <text evidence="1">Belongs to the protein kinase superfamily. ADCK protein kinase family.</text>
</comment>
<evidence type="ECO:0000313" key="5">
    <source>
        <dbReference type="EMBL" id="KIZ03306.1"/>
    </source>
</evidence>
<dbReference type="STRING" id="145388.A0A0D2NDA8"/>
<dbReference type="PANTHER" id="PTHR45890:SF1">
    <property type="entry name" value="AARF DOMAIN CONTAINING KINASE 2"/>
    <property type="match status" value="1"/>
</dbReference>
<dbReference type="GeneID" id="25737533"/>
<dbReference type="CDD" id="cd13971">
    <property type="entry name" value="ADCK2-like"/>
    <property type="match status" value="1"/>
</dbReference>
<dbReference type="PANTHER" id="PTHR45890">
    <property type="entry name" value="AARF DOMAIN CONTAINING KINASE 2 (PREDICTED)"/>
    <property type="match status" value="1"/>
</dbReference>
<feature type="domain" description="ABC1 atypical kinase-like" evidence="4">
    <location>
        <begin position="175"/>
        <end position="424"/>
    </location>
</feature>
<evidence type="ECO:0000256" key="2">
    <source>
        <dbReference type="SAM" id="MobiDB-lite"/>
    </source>
</evidence>
<dbReference type="InterPro" id="IPR052402">
    <property type="entry name" value="ADCK_kinase"/>
</dbReference>
<keyword evidence="3" id="KW-0812">Transmembrane</keyword>
<dbReference type="SUPFAM" id="SSF56112">
    <property type="entry name" value="Protein kinase-like (PK-like)"/>
    <property type="match status" value="1"/>
</dbReference>
<evidence type="ECO:0000256" key="3">
    <source>
        <dbReference type="SAM" id="Phobius"/>
    </source>
</evidence>
<protein>
    <submittedName>
        <fullName evidence="5">ABC1 family protein</fullName>
    </submittedName>
</protein>
<sequence length="629" mass="67155">MRLRAASEAQREALARLEARVAAVVNSVSLSSAGQAVLAAFVPVTLAALLFPNRLRAYAYELPPGSAARVRATAGGWGPLAAAKAAAPAGALRRVLRSLSDELALAARGLFLMALFAPVILGAPFAFYLGVGRERWTQLLLWTLEHAGPAFIKWAQWMSSRPDLLPADVCGALERLQSAAPAHSGAHSVAAVEAAFRRPLREVFSAWEYAPVASGSIAQIHRAALSPGAATACGVPAGTVVAVKVRHPGVDDLMLRDFALMQRAAAAAGRLPGLKQLRLDESVRQFGGPLREQLDLSVEASHLERFAHNFRRWRNVVFPRPIYPLVAPDVLVESFEAGSAINGFVSAAGAAAAAEHAAAAAAAGGAGGGSSSIGSSSSSSSGRRHEERVAEEIAETGLNAYLQMLLKDNFIHADMHPGNILVREVVRPPPLLPLPPQLAWTGRLLQGALQRLGAAVAGLPLPAGAAGGLLRSEPQLVLLDTGMIAELSSTDQKNVVEFFRALTRRDGEQLAHAILDMSERHTCPDPPRFVEALRDMFDALDPETIRQCTSDVLRDMIETIRQHQVTLKSTVSTVVVTTLVLEGWSSRLHPDLSIMDTLKDVLATDWRQRISKTVDKIMNGETTQELAIA</sequence>
<dbReference type="Proteomes" id="UP000054498">
    <property type="component" value="Unassembled WGS sequence"/>
</dbReference>
<feature type="transmembrane region" description="Helical" evidence="3">
    <location>
        <begin position="110"/>
        <end position="131"/>
    </location>
</feature>
<accession>A0A0D2NDA8</accession>
<dbReference type="Pfam" id="PF03109">
    <property type="entry name" value="ABC1"/>
    <property type="match status" value="1"/>
</dbReference>
<evidence type="ECO:0000259" key="4">
    <source>
        <dbReference type="Pfam" id="PF03109"/>
    </source>
</evidence>
<keyword evidence="3" id="KW-1133">Transmembrane helix</keyword>
<dbReference type="InterPro" id="IPR004147">
    <property type="entry name" value="ABC1_dom"/>
</dbReference>
<evidence type="ECO:0000313" key="6">
    <source>
        <dbReference type="Proteomes" id="UP000054498"/>
    </source>
</evidence>
<name>A0A0D2NDA8_9CHLO</name>
<proteinExistence type="inferred from homology"/>